<organism evidence="1 2">
    <name type="scientific">Filibacter tadaridae</name>
    <dbReference type="NCBI Taxonomy" id="2483811"/>
    <lineage>
        <taxon>Bacteria</taxon>
        <taxon>Bacillati</taxon>
        <taxon>Bacillota</taxon>
        <taxon>Bacilli</taxon>
        <taxon>Bacillales</taxon>
        <taxon>Caryophanaceae</taxon>
        <taxon>Filibacter</taxon>
    </lineage>
</organism>
<name>A0A3P5XZ65_9BACL</name>
<dbReference type="AlphaFoldDB" id="A0A3P5XZ65"/>
<accession>A0A3P5XZ65</accession>
<sequence length="420" mass="47978">MDKRVERIAEEAKVKFGLEAYELERHSIYKERDSMGTAVYMVNLEWFPKNLKEPVEEDCNPDGTASIDYMIRKEQFRSVTFVDDLSLSTMTQFPNKSIEEVSTWLEKETGLVYGESFKLTKSSTNGFQFESDIDGISLSPSCIINVEFDEVGKLISYHTYGEIPSENQVEKSVFTLTLEEIEPLVKKQLQLVKFPSEEKKCFVPVYAMEEVFITVDGTRMIPFLEHERTEVKTDIVIEWLEPLTEEIAREEIEFLSEVTADVAFGNTGTLGKLTLSDQQIEQCKVIVTDVLRTELPDDSGMWKLVKLQCQENFIEAHCKMSYENSTLFNRKFVVFIHPEKMSVLNFMDNGSFFEIFDTFTPADKEVVTHDEAFEKMLPYISLDPTYVYDLASGKYILCGLLDAAEGVNAVTGEIIALGDI</sequence>
<gene>
    <name evidence="1" type="ORF">FILTAD_02907</name>
</gene>
<dbReference type="EMBL" id="UXAV01000045">
    <property type="protein sequence ID" value="VDC33497.1"/>
    <property type="molecule type" value="Genomic_DNA"/>
</dbReference>
<protein>
    <submittedName>
        <fullName evidence="1">Uncharacterized protein</fullName>
    </submittedName>
</protein>
<evidence type="ECO:0000313" key="2">
    <source>
        <dbReference type="Proteomes" id="UP000270468"/>
    </source>
</evidence>
<dbReference type="OrthoDB" id="2431483at2"/>
<evidence type="ECO:0000313" key="1">
    <source>
        <dbReference type="EMBL" id="VDC33497.1"/>
    </source>
</evidence>
<proteinExistence type="predicted"/>
<dbReference type="Proteomes" id="UP000270468">
    <property type="component" value="Unassembled WGS sequence"/>
</dbReference>
<dbReference type="RefSeq" id="WP_124071718.1">
    <property type="nucleotide sequence ID" value="NZ_CBCRXF010000004.1"/>
</dbReference>
<reference evidence="1 2" key="1">
    <citation type="submission" date="2018-11" db="EMBL/GenBank/DDBJ databases">
        <authorList>
            <person name="Criscuolo A."/>
        </authorList>
    </citation>
    <scope>NUCLEOTIDE SEQUENCE [LARGE SCALE GENOMIC DNA]</scope>
    <source>
        <strain evidence="1">ATB-66</strain>
    </source>
</reference>
<keyword evidence="2" id="KW-1185">Reference proteome</keyword>